<keyword evidence="3" id="KW-1185">Reference proteome</keyword>
<reference evidence="2" key="1">
    <citation type="submission" date="2018-01" db="EMBL/GenBank/DDBJ databases">
        <authorList>
            <person name="Mao J.F."/>
        </authorList>
    </citation>
    <scope>NUCLEOTIDE SEQUENCE</scope>
    <source>
        <strain evidence="2">Huo1</strain>
        <tissue evidence="2">Leaf</tissue>
    </source>
</reference>
<feature type="transmembrane region" description="Helical" evidence="1">
    <location>
        <begin position="84"/>
        <end position="102"/>
    </location>
</feature>
<organism evidence="2">
    <name type="scientific">Salvia splendens</name>
    <name type="common">Scarlet sage</name>
    <dbReference type="NCBI Taxonomy" id="180675"/>
    <lineage>
        <taxon>Eukaryota</taxon>
        <taxon>Viridiplantae</taxon>
        <taxon>Streptophyta</taxon>
        <taxon>Embryophyta</taxon>
        <taxon>Tracheophyta</taxon>
        <taxon>Spermatophyta</taxon>
        <taxon>Magnoliopsida</taxon>
        <taxon>eudicotyledons</taxon>
        <taxon>Gunneridae</taxon>
        <taxon>Pentapetalae</taxon>
        <taxon>asterids</taxon>
        <taxon>lamiids</taxon>
        <taxon>Lamiales</taxon>
        <taxon>Lamiaceae</taxon>
        <taxon>Nepetoideae</taxon>
        <taxon>Mentheae</taxon>
        <taxon>Salviinae</taxon>
        <taxon>Salvia</taxon>
        <taxon>Salvia subgen. Calosphace</taxon>
        <taxon>core Calosphace</taxon>
    </lineage>
</organism>
<dbReference type="EMBL" id="PNBA02000015">
    <property type="protein sequence ID" value="KAG6398423.1"/>
    <property type="molecule type" value="Genomic_DNA"/>
</dbReference>
<sequence>MVAAFKVVDNAVVVIDYAETKSRVSNIEMENKAILRHKTRNRAVAAKNVKIAEVRSFSGEVDDERPWQLTTRASDSQGSQTGEGWYIFFKGLLAFVALLIAFQNLENTRHLGSAVCFPLCAQLANVNAS</sequence>
<comment type="caution">
    <text evidence="2">The sequence shown here is derived from an EMBL/GenBank/DDBJ whole genome shotgun (WGS) entry which is preliminary data.</text>
</comment>
<gene>
    <name evidence="2" type="ORF">SASPL_139883</name>
</gene>
<evidence type="ECO:0000256" key="1">
    <source>
        <dbReference type="SAM" id="Phobius"/>
    </source>
</evidence>
<keyword evidence="1" id="KW-0472">Membrane</keyword>
<keyword evidence="1" id="KW-1133">Transmembrane helix</keyword>
<evidence type="ECO:0000313" key="2">
    <source>
        <dbReference type="EMBL" id="KAG6398423.1"/>
    </source>
</evidence>
<protein>
    <submittedName>
        <fullName evidence="2">Uncharacterized protein</fullName>
    </submittedName>
</protein>
<evidence type="ECO:0000313" key="3">
    <source>
        <dbReference type="Proteomes" id="UP000298416"/>
    </source>
</evidence>
<proteinExistence type="predicted"/>
<accession>A0A8X8WNR9</accession>
<name>A0A8X8WNR9_SALSN</name>
<reference evidence="2" key="2">
    <citation type="submission" date="2020-08" db="EMBL/GenBank/DDBJ databases">
        <title>Plant Genome Project.</title>
        <authorList>
            <person name="Zhang R.-G."/>
        </authorList>
    </citation>
    <scope>NUCLEOTIDE SEQUENCE</scope>
    <source>
        <strain evidence="2">Huo1</strain>
        <tissue evidence="2">Leaf</tissue>
    </source>
</reference>
<keyword evidence="1" id="KW-0812">Transmembrane</keyword>
<dbReference type="AlphaFoldDB" id="A0A8X8WNR9"/>
<dbReference type="Proteomes" id="UP000298416">
    <property type="component" value="Unassembled WGS sequence"/>
</dbReference>